<accession>A0AA86VJX4</accession>
<evidence type="ECO:0000313" key="3">
    <source>
        <dbReference type="EMBL" id="CAL6102840.1"/>
    </source>
</evidence>
<dbReference type="AlphaFoldDB" id="A0AA86VJX4"/>
<dbReference type="EMBL" id="CAXDID020000560">
    <property type="protein sequence ID" value="CAL6102840.1"/>
    <property type="molecule type" value="Genomic_DNA"/>
</dbReference>
<dbReference type="EMBL" id="CATOUU010001049">
    <property type="protein sequence ID" value="CAI9968802.1"/>
    <property type="molecule type" value="Genomic_DNA"/>
</dbReference>
<dbReference type="EMBL" id="CATOUU010001049">
    <property type="protein sequence ID" value="CAI9968803.1"/>
    <property type="molecule type" value="Genomic_DNA"/>
</dbReference>
<reference evidence="2" key="1">
    <citation type="submission" date="2023-06" db="EMBL/GenBank/DDBJ databases">
        <authorList>
            <person name="Kurt Z."/>
        </authorList>
    </citation>
    <scope>NUCLEOTIDE SEQUENCE</scope>
</reference>
<evidence type="ECO:0000313" key="1">
    <source>
        <dbReference type="EMBL" id="CAI9968802.1"/>
    </source>
</evidence>
<comment type="caution">
    <text evidence="2">The sequence shown here is derived from an EMBL/GenBank/DDBJ whole genome shotgun (WGS) entry which is preliminary data.</text>
</comment>
<evidence type="ECO:0000313" key="5">
    <source>
        <dbReference type="Proteomes" id="UP001642409"/>
    </source>
</evidence>
<keyword evidence="5" id="KW-1185">Reference proteome</keyword>
<name>A0AA86VJX4_9EUKA</name>
<gene>
    <name evidence="1" type="ORF">HINF_LOCUS56447</name>
    <name evidence="2" type="ORF">HINF_LOCUS56448</name>
    <name evidence="3" type="ORF">HINF_LOCUS71856</name>
    <name evidence="4" type="ORF">HINF_LOCUS71857</name>
</gene>
<reference evidence="3 5" key="2">
    <citation type="submission" date="2024-07" db="EMBL/GenBank/DDBJ databases">
        <authorList>
            <person name="Akdeniz Z."/>
        </authorList>
    </citation>
    <scope>NUCLEOTIDE SEQUENCE [LARGE SCALE GENOMIC DNA]</scope>
</reference>
<dbReference type="Proteomes" id="UP001642409">
    <property type="component" value="Unassembled WGS sequence"/>
</dbReference>
<sequence>MHFQIGLKQGGNIQMIIICPFHVPVRHLISSQVQLQCYFCIRNAFYFRFCRILTDIGSLRYIFWLIFLVDERTGRRQRKFCYVDAPEFVGYFKTVYDNIELTHSILGEVLILVKMMMQRLPSQWYCTQTIC</sequence>
<organism evidence="2">
    <name type="scientific">Hexamita inflata</name>
    <dbReference type="NCBI Taxonomy" id="28002"/>
    <lineage>
        <taxon>Eukaryota</taxon>
        <taxon>Metamonada</taxon>
        <taxon>Diplomonadida</taxon>
        <taxon>Hexamitidae</taxon>
        <taxon>Hexamitinae</taxon>
        <taxon>Hexamita</taxon>
    </lineage>
</organism>
<evidence type="ECO:0000313" key="2">
    <source>
        <dbReference type="EMBL" id="CAI9968803.1"/>
    </source>
</evidence>
<protein>
    <submittedName>
        <fullName evidence="3">Hypothetical_protein</fullName>
    </submittedName>
</protein>
<dbReference type="EMBL" id="CAXDID020000560">
    <property type="protein sequence ID" value="CAL6102842.1"/>
    <property type="molecule type" value="Genomic_DNA"/>
</dbReference>
<proteinExistence type="predicted"/>
<evidence type="ECO:0000313" key="4">
    <source>
        <dbReference type="EMBL" id="CAL6102842.1"/>
    </source>
</evidence>